<evidence type="ECO:0000259" key="1">
    <source>
        <dbReference type="Pfam" id="PF00753"/>
    </source>
</evidence>
<dbReference type="CDD" id="cd07731">
    <property type="entry name" value="ComA-like_MBL-fold"/>
    <property type="match status" value="1"/>
</dbReference>
<gene>
    <name evidence="2" type="primary">comEC_22</name>
    <name evidence="2" type="ORF">SDC9_153865</name>
</gene>
<dbReference type="Pfam" id="PF00753">
    <property type="entry name" value="Lactamase_B"/>
    <property type="match status" value="1"/>
</dbReference>
<feature type="domain" description="Metallo-beta-lactamase" evidence="1">
    <location>
        <begin position="3"/>
        <end position="163"/>
    </location>
</feature>
<dbReference type="InterPro" id="IPR036866">
    <property type="entry name" value="RibonucZ/Hydroxyglut_hydro"/>
</dbReference>
<dbReference type="PANTHER" id="PTHR30619">
    <property type="entry name" value="DNA INTERNALIZATION/COMPETENCE PROTEIN COMEC/REC2"/>
    <property type="match status" value="1"/>
</dbReference>
<dbReference type="InterPro" id="IPR052159">
    <property type="entry name" value="Competence_DNA_uptake"/>
</dbReference>
<protein>
    <submittedName>
        <fullName evidence="2">ComE operon protein 3</fullName>
    </submittedName>
</protein>
<reference evidence="2" key="1">
    <citation type="submission" date="2019-08" db="EMBL/GenBank/DDBJ databases">
        <authorList>
            <person name="Kucharzyk K."/>
            <person name="Murdoch R.W."/>
            <person name="Higgins S."/>
            <person name="Loffler F."/>
        </authorList>
    </citation>
    <scope>NUCLEOTIDE SEQUENCE</scope>
</reference>
<dbReference type="AlphaFoldDB" id="A0A645EZJ7"/>
<proteinExistence type="predicted"/>
<dbReference type="InterPro" id="IPR001279">
    <property type="entry name" value="Metallo-B-lactamas"/>
</dbReference>
<evidence type="ECO:0000313" key="2">
    <source>
        <dbReference type="EMBL" id="MPN06609.1"/>
    </source>
</evidence>
<dbReference type="Gene3D" id="3.60.15.10">
    <property type="entry name" value="Ribonuclease Z/Hydroxyacylglutathione hydrolase-like"/>
    <property type="match status" value="1"/>
</dbReference>
<dbReference type="EMBL" id="VSSQ01052537">
    <property type="protein sequence ID" value="MPN06609.1"/>
    <property type="molecule type" value="Genomic_DNA"/>
</dbReference>
<sequence length="213" mass="23472">MPYLKHYGILDIDYLMLTHGHQDHAGGAPAVVAGIPVKNIMIAREEFTLALEKLINTTDATFIPIYKNQKIVLDGARIEIIHDGIKAETRSSNESSAVIKVTYGSHSFLITGDLEAKGEQGILTEGLPVNCTVLKVGHHGSKTSTTAEFLAVAQPRYAVISVGYNNRFGHPHADVIKRLSERNIEIYRTDQHGAVIFQSDGENLHIDTFRTLK</sequence>
<dbReference type="SUPFAM" id="SSF56281">
    <property type="entry name" value="Metallo-hydrolase/oxidoreductase"/>
    <property type="match status" value="1"/>
</dbReference>
<dbReference type="PANTHER" id="PTHR30619:SF1">
    <property type="entry name" value="RECOMBINATION PROTEIN 2"/>
    <property type="match status" value="1"/>
</dbReference>
<name>A0A645EZJ7_9ZZZZ</name>
<organism evidence="2">
    <name type="scientific">bioreactor metagenome</name>
    <dbReference type="NCBI Taxonomy" id="1076179"/>
    <lineage>
        <taxon>unclassified sequences</taxon>
        <taxon>metagenomes</taxon>
        <taxon>ecological metagenomes</taxon>
    </lineage>
</organism>
<comment type="caution">
    <text evidence="2">The sequence shown here is derived from an EMBL/GenBank/DDBJ whole genome shotgun (WGS) entry which is preliminary data.</text>
</comment>
<dbReference type="InterPro" id="IPR035681">
    <property type="entry name" value="ComA-like_MBL"/>
</dbReference>
<accession>A0A645EZJ7</accession>